<dbReference type="AlphaFoldDB" id="A0A5J5J2S5"/>
<protein>
    <submittedName>
        <fullName evidence="1">Uncharacterized protein</fullName>
    </submittedName>
</protein>
<dbReference type="RefSeq" id="WP_150447152.1">
    <property type="nucleotide sequence ID" value="NZ_VYSA01000001.1"/>
</dbReference>
<accession>A0A5J5J2S5</accession>
<keyword evidence="2" id="KW-1185">Reference proteome</keyword>
<gene>
    <name evidence="1" type="ORF">F6B43_01390</name>
</gene>
<dbReference type="EMBL" id="VYSA01000001">
    <property type="protein sequence ID" value="KAA9110376.1"/>
    <property type="molecule type" value="Genomic_DNA"/>
</dbReference>
<sequence>MPITNPTAPVIKSEPVTEPTSPEEIRAAIKRLAAVNDDVWTRARNKGRKSYSSERAAGYFFLDERFEWNAETQQKSARELLLLAAHHLLYLLGSENEHADYNLGLGAIGVPDDPQFAAGAFFALDALRRQVYEAIENWAV</sequence>
<comment type="caution">
    <text evidence="1">The sequence shown here is derived from an EMBL/GenBank/DDBJ whole genome shotgun (WGS) entry which is preliminary data.</text>
</comment>
<evidence type="ECO:0000313" key="2">
    <source>
        <dbReference type="Proteomes" id="UP000325827"/>
    </source>
</evidence>
<organism evidence="1 2">
    <name type="scientific">Microbacterium rhizomatis</name>
    <dbReference type="NCBI Taxonomy" id="1631477"/>
    <lineage>
        <taxon>Bacteria</taxon>
        <taxon>Bacillati</taxon>
        <taxon>Actinomycetota</taxon>
        <taxon>Actinomycetes</taxon>
        <taxon>Micrococcales</taxon>
        <taxon>Microbacteriaceae</taxon>
        <taxon>Microbacterium</taxon>
    </lineage>
</organism>
<evidence type="ECO:0000313" key="1">
    <source>
        <dbReference type="EMBL" id="KAA9110376.1"/>
    </source>
</evidence>
<reference evidence="2" key="1">
    <citation type="submission" date="2019-09" db="EMBL/GenBank/DDBJ databases">
        <title>Mumia zhuanghuii sp. nov. isolated from the intestinal contents of plateau pika (Ochotona curzoniae) in the Qinghai-Tibet plateau of China.</title>
        <authorList>
            <person name="Tian Z."/>
        </authorList>
    </citation>
    <scope>NUCLEOTIDE SEQUENCE [LARGE SCALE GENOMIC DNA]</scope>
    <source>
        <strain evidence="2">JCM 30598</strain>
    </source>
</reference>
<proteinExistence type="predicted"/>
<name>A0A5J5J2S5_9MICO</name>
<dbReference type="Proteomes" id="UP000325827">
    <property type="component" value="Unassembled WGS sequence"/>
</dbReference>